<reference evidence="2 3" key="1">
    <citation type="submission" date="2017-02" db="EMBL/GenBank/DDBJ databases">
        <title>Genomes of Trichoderma spp. with biocontrol activity.</title>
        <authorList>
            <person name="Gardiner D."/>
            <person name="Kazan K."/>
            <person name="Vos C."/>
            <person name="Harvey P."/>
        </authorList>
    </citation>
    <scope>NUCLEOTIDE SEQUENCE [LARGE SCALE GENOMIC DNA]</scope>
    <source>
        <strain evidence="2 3">A5MH</strain>
    </source>
</reference>
<protein>
    <recommendedName>
        <fullName evidence="1">Nucleoside phosphorylase domain-containing protein</fullName>
    </recommendedName>
</protein>
<dbReference type="InterPro" id="IPR035994">
    <property type="entry name" value="Nucleoside_phosphorylase_sf"/>
</dbReference>
<dbReference type="SUPFAM" id="SSF53167">
    <property type="entry name" value="Purine and uridine phosphorylases"/>
    <property type="match status" value="1"/>
</dbReference>
<evidence type="ECO:0000313" key="2">
    <source>
        <dbReference type="EMBL" id="PNP40672.1"/>
    </source>
</evidence>
<dbReference type="InterPro" id="IPR000845">
    <property type="entry name" value="Nucleoside_phosphorylase_d"/>
</dbReference>
<proteinExistence type="predicted"/>
<dbReference type="GO" id="GO:0009116">
    <property type="term" value="P:nucleoside metabolic process"/>
    <property type="evidence" value="ECO:0007669"/>
    <property type="project" value="InterPro"/>
</dbReference>
<dbReference type="EMBL" id="MTYH01000061">
    <property type="protein sequence ID" value="PNP40672.1"/>
    <property type="molecule type" value="Genomic_DNA"/>
</dbReference>
<dbReference type="Proteomes" id="UP000236546">
    <property type="component" value="Unassembled WGS sequence"/>
</dbReference>
<organism evidence="2 3">
    <name type="scientific">Trichoderma gamsii</name>
    <dbReference type="NCBI Taxonomy" id="398673"/>
    <lineage>
        <taxon>Eukaryota</taxon>
        <taxon>Fungi</taxon>
        <taxon>Dikarya</taxon>
        <taxon>Ascomycota</taxon>
        <taxon>Pezizomycotina</taxon>
        <taxon>Sordariomycetes</taxon>
        <taxon>Hypocreomycetidae</taxon>
        <taxon>Hypocreales</taxon>
        <taxon>Hypocreaceae</taxon>
        <taxon>Trichoderma</taxon>
    </lineage>
</organism>
<dbReference type="PANTHER" id="PTHR46082">
    <property type="entry name" value="ATP/GTP-BINDING PROTEIN-RELATED"/>
    <property type="match status" value="1"/>
</dbReference>
<dbReference type="PANTHER" id="PTHR46082:SF6">
    <property type="entry name" value="AAA+ ATPASE DOMAIN-CONTAINING PROTEIN-RELATED"/>
    <property type="match status" value="1"/>
</dbReference>
<dbReference type="OrthoDB" id="20872at2759"/>
<dbReference type="InterPro" id="IPR053137">
    <property type="entry name" value="NLR-like"/>
</dbReference>
<evidence type="ECO:0000313" key="3">
    <source>
        <dbReference type="Proteomes" id="UP000236546"/>
    </source>
</evidence>
<feature type="domain" description="Nucleoside phosphorylase" evidence="1">
    <location>
        <begin position="13"/>
        <end position="133"/>
    </location>
</feature>
<accession>A0A2K0T573</accession>
<evidence type="ECO:0000259" key="1">
    <source>
        <dbReference type="Pfam" id="PF01048"/>
    </source>
</evidence>
<dbReference type="GO" id="GO:0003824">
    <property type="term" value="F:catalytic activity"/>
    <property type="evidence" value="ECO:0007669"/>
    <property type="project" value="InterPro"/>
</dbReference>
<comment type="caution">
    <text evidence="2">The sequence shown here is derived from an EMBL/GenBank/DDBJ whole genome shotgun (WGS) entry which is preliminary data.</text>
</comment>
<feature type="domain" description="Nucleoside phosphorylase" evidence="1">
    <location>
        <begin position="262"/>
        <end position="355"/>
    </location>
</feature>
<dbReference type="Gene3D" id="3.40.50.1580">
    <property type="entry name" value="Nucleoside phosphorylase domain"/>
    <property type="match status" value="1"/>
</dbReference>
<dbReference type="AlphaFoldDB" id="A0A2K0T573"/>
<dbReference type="Pfam" id="PF01048">
    <property type="entry name" value="PNP_UDP_1"/>
    <property type="match status" value="2"/>
</dbReference>
<name>A0A2K0T573_9HYPO</name>
<gene>
    <name evidence="2" type="ORF">TGAMA5MH_07378</name>
</gene>
<sequence length="432" mass="47978">MAYIKPSQREEFEIAIICGLPLEFNAVSLLLDEYWDEDGDDFGRSPGDVNHYTTGRIGRYNVVLALLSHMGKVHTASAAASIRSSYGGIRLALLVGICGGAPRAVNGEDDEILLGDVIISKTVVQYDFGRLYPDKFVRKNTFEGNLGIPNKDIRNLLITFETDIGLERLQRRTAYFLKQLQANATGRKRQDRYSYPGTAEDKLFKAIYRHKHHIPCTCICRDCNSVSDPVCGEALDSSCEEIGCDSIYLEPREQLEAKRRLEQDRSDKAQEPTVHVGSIASGDIVMRSADERDRIAKKEGVIAFEMEGAGIWEELPCIVIKGISDYADCHKNKRWQNFAAATAASTLKAILERYIQTDKISKESMDPLGRELITQGASRYCCEVRGEDVTQGNELQISSSQSSRHCIVQEGSYFEGVIQAAGSVAQGNKISI</sequence>